<dbReference type="AlphaFoldDB" id="A0A0U2XU78"/>
<proteinExistence type="inferred from homology"/>
<feature type="binding site" evidence="6">
    <location>
        <position position="69"/>
    </location>
    <ligand>
        <name>substrate</name>
    </ligand>
</feature>
<evidence type="ECO:0000256" key="6">
    <source>
        <dbReference type="HAMAP-Rule" id="MF_00313"/>
    </source>
</evidence>
<name>A0A0U2XU78_9BACL</name>
<evidence type="ECO:0000256" key="4">
    <source>
        <dbReference type="ARBA" id="ARBA00022801"/>
    </source>
</evidence>
<dbReference type="NCBIfam" id="TIGR03814">
    <property type="entry name" value="Gln_ase"/>
    <property type="match status" value="1"/>
</dbReference>
<accession>A0A0U2XU78</accession>
<feature type="binding site" evidence="6">
    <location>
        <position position="266"/>
    </location>
    <ligand>
        <name>substrate</name>
    </ligand>
</feature>
<dbReference type="FunFam" id="3.40.710.10:FF:000005">
    <property type="entry name" value="Glutaminase"/>
    <property type="match status" value="1"/>
</dbReference>
<dbReference type="Proteomes" id="UP000067683">
    <property type="component" value="Chromosome"/>
</dbReference>
<dbReference type="OrthoDB" id="9788822at2"/>
<feature type="binding site" evidence="6">
    <location>
        <position position="165"/>
    </location>
    <ligand>
        <name>substrate</name>
    </ligand>
</feature>
<evidence type="ECO:0000313" key="8">
    <source>
        <dbReference type="Proteomes" id="UP000067683"/>
    </source>
</evidence>
<dbReference type="Gene3D" id="3.40.710.10">
    <property type="entry name" value="DD-peptidase/beta-lactamase superfamily"/>
    <property type="match status" value="1"/>
</dbReference>
<protein>
    <recommendedName>
        <fullName evidence="3 6">Glutaminase</fullName>
        <ecNumber evidence="3 6">3.5.1.2</ecNumber>
    </recommendedName>
</protein>
<dbReference type="HAMAP" id="MF_00313">
    <property type="entry name" value="Glutaminase"/>
    <property type="match status" value="1"/>
</dbReference>
<feature type="binding site" evidence="6">
    <location>
        <position position="248"/>
    </location>
    <ligand>
        <name>substrate</name>
    </ligand>
</feature>
<dbReference type="RefSeq" id="WP_058382823.1">
    <property type="nucleotide sequence ID" value="NZ_CP013659.2"/>
</dbReference>
<evidence type="ECO:0000256" key="5">
    <source>
        <dbReference type="ARBA" id="ARBA00049534"/>
    </source>
</evidence>
<organism evidence="7 8">
    <name type="scientific">Planococcus rifietoensis</name>
    <dbReference type="NCBI Taxonomy" id="200991"/>
    <lineage>
        <taxon>Bacteria</taxon>
        <taxon>Bacillati</taxon>
        <taxon>Bacillota</taxon>
        <taxon>Bacilli</taxon>
        <taxon>Bacillales</taxon>
        <taxon>Caryophanaceae</taxon>
        <taxon>Planococcus</taxon>
    </lineage>
</organism>
<dbReference type="GO" id="GO:0006543">
    <property type="term" value="P:L-glutamine catabolic process"/>
    <property type="evidence" value="ECO:0007669"/>
    <property type="project" value="TreeGrafter"/>
</dbReference>
<dbReference type="PANTHER" id="PTHR12544:SF32">
    <property type="entry name" value="GLUTAMINASE 1"/>
    <property type="match status" value="1"/>
</dbReference>
<dbReference type="InterPro" id="IPR012338">
    <property type="entry name" value="Beta-lactam/transpept-like"/>
</dbReference>
<dbReference type="GO" id="GO:0006537">
    <property type="term" value="P:glutamate biosynthetic process"/>
    <property type="evidence" value="ECO:0007669"/>
    <property type="project" value="TreeGrafter"/>
</dbReference>
<dbReference type="InterPro" id="IPR015868">
    <property type="entry name" value="Glutaminase"/>
</dbReference>
<evidence type="ECO:0000256" key="2">
    <source>
        <dbReference type="ARBA" id="ARBA00011881"/>
    </source>
</evidence>
<evidence type="ECO:0000313" key="7">
    <source>
        <dbReference type="EMBL" id="ALS76120.1"/>
    </source>
</evidence>
<gene>
    <name evidence="6" type="primary">glsA</name>
    <name evidence="7" type="ORF">AUC31_13370</name>
</gene>
<evidence type="ECO:0000256" key="1">
    <source>
        <dbReference type="ARBA" id="ARBA00011076"/>
    </source>
</evidence>
<dbReference type="GO" id="GO:0004359">
    <property type="term" value="F:glutaminase activity"/>
    <property type="evidence" value="ECO:0007669"/>
    <property type="project" value="UniProtKB-UniRule"/>
</dbReference>
<keyword evidence="4 6" id="KW-0378">Hydrolase</keyword>
<dbReference type="Pfam" id="PF04960">
    <property type="entry name" value="Glutaminase"/>
    <property type="match status" value="1"/>
</dbReference>
<dbReference type="EMBL" id="CP013659">
    <property type="protein sequence ID" value="ALS76120.1"/>
    <property type="molecule type" value="Genomic_DNA"/>
</dbReference>
<dbReference type="STRING" id="200991.AUC31_13370"/>
<comment type="similarity">
    <text evidence="1 6">Belongs to the glutaminase family.</text>
</comment>
<dbReference type="Gene3D" id="1.10.1500.10">
    <property type="match status" value="1"/>
</dbReference>
<comment type="catalytic activity">
    <reaction evidence="5 6">
        <text>L-glutamine + H2O = L-glutamate + NH4(+)</text>
        <dbReference type="Rhea" id="RHEA:15889"/>
        <dbReference type="ChEBI" id="CHEBI:15377"/>
        <dbReference type="ChEBI" id="CHEBI:28938"/>
        <dbReference type="ChEBI" id="CHEBI:29985"/>
        <dbReference type="ChEBI" id="CHEBI:58359"/>
        <dbReference type="EC" id="3.5.1.2"/>
    </reaction>
</comment>
<evidence type="ECO:0000256" key="3">
    <source>
        <dbReference type="ARBA" id="ARBA00012918"/>
    </source>
</evidence>
<sequence length="323" mass="35400">MAVQNNPRITEQLEAWVKENKGHAVLGTTAQYIPALGKVDPGKLGICMIDEDGHYYCAGDTDTEFTLQSISKALTFVALSCHYGLDFVLERVDVEPTGEAFNSIVPFEIHRPNKPFNPFINAGAITISSLLPGQNAQKKFEFLKGFLEELLGHPIEIDKEVYDSEWATSHRNRALAYYLKEAKFLELEVEEALDIYISQCSIKVSVKDLALLGLILAYDGYNPITKVKHFSEEIAQVTKVLMVTCGMYNSSGNFAAHVGIPAKSGVSGGIMAAVPPKLHSQTYEFRAGAGIGVYGPAIDVQGNSAAGTMMLRQISKEWDLSIF</sequence>
<dbReference type="KEGG" id="prt:AUC31_13370"/>
<keyword evidence="6" id="KW-0007">Acetylation</keyword>
<dbReference type="PANTHER" id="PTHR12544">
    <property type="entry name" value="GLUTAMINASE"/>
    <property type="match status" value="1"/>
</dbReference>
<comment type="subunit">
    <text evidence="2 6">Homotetramer.</text>
</comment>
<feature type="binding site" evidence="6">
    <location>
        <position position="172"/>
    </location>
    <ligand>
        <name>substrate</name>
    </ligand>
</feature>
<dbReference type="EC" id="3.5.1.2" evidence="3 6"/>
<dbReference type="SUPFAM" id="SSF56601">
    <property type="entry name" value="beta-lactamase/transpeptidase-like"/>
    <property type="match status" value="1"/>
</dbReference>
<feature type="binding site" evidence="6">
    <location>
        <position position="121"/>
    </location>
    <ligand>
        <name>substrate</name>
    </ligand>
</feature>
<keyword evidence="8" id="KW-1185">Reference proteome</keyword>
<feature type="binding site" evidence="6">
    <location>
        <position position="196"/>
    </location>
    <ligand>
        <name>substrate</name>
    </ligand>
</feature>
<dbReference type="NCBIfam" id="NF009021">
    <property type="entry name" value="PRK12357.1"/>
    <property type="match status" value="1"/>
</dbReference>
<reference evidence="7" key="1">
    <citation type="submission" date="2016-01" db="EMBL/GenBank/DDBJ databases">
        <title>Complete genome of Planococcus rifietoensis type strain M8.</title>
        <authorList>
            <person name="See-Too W.S."/>
        </authorList>
    </citation>
    <scope>NUCLEOTIDE SEQUENCE [LARGE SCALE GENOMIC DNA]</scope>
    <source>
        <strain evidence="7">M8</strain>
    </source>
</reference>